<feature type="chain" id="PRO_5046425583" evidence="1">
    <location>
        <begin position="23"/>
        <end position="775"/>
    </location>
</feature>
<comment type="caution">
    <text evidence="3">The sequence shown here is derived from an EMBL/GenBank/DDBJ whole genome shotgun (WGS) entry which is preliminary data.</text>
</comment>
<feature type="signal peptide" evidence="1">
    <location>
        <begin position="1"/>
        <end position="22"/>
    </location>
</feature>
<dbReference type="InterPro" id="IPR006626">
    <property type="entry name" value="PbH1"/>
</dbReference>
<dbReference type="PANTHER" id="PTHR36453:SF1">
    <property type="entry name" value="RIGHT HANDED BETA HELIX DOMAIN-CONTAINING PROTEIN"/>
    <property type="match status" value="1"/>
</dbReference>
<dbReference type="RefSeq" id="WP_188086781.1">
    <property type="nucleotide sequence ID" value="NZ_JACVFC010000001.1"/>
</dbReference>
<evidence type="ECO:0000313" key="3">
    <source>
        <dbReference type="EMBL" id="MBC9929673.1"/>
    </source>
</evidence>
<dbReference type="SMART" id="SM00710">
    <property type="entry name" value="PbH1"/>
    <property type="match status" value="4"/>
</dbReference>
<evidence type="ECO:0000313" key="4">
    <source>
        <dbReference type="Proteomes" id="UP000659124"/>
    </source>
</evidence>
<name>A0ABR7TI85_9BACT</name>
<dbReference type="InterPro" id="IPR011050">
    <property type="entry name" value="Pectin_lyase_fold/virulence"/>
</dbReference>
<dbReference type="Gene3D" id="2.160.20.10">
    <property type="entry name" value="Single-stranded right-handed beta-helix, Pectin lyase-like"/>
    <property type="match status" value="2"/>
</dbReference>
<protein>
    <submittedName>
        <fullName evidence="3">PDZ domain-containing protein</fullName>
    </submittedName>
</protein>
<dbReference type="SUPFAM" id="SSF51126">
    <property type="entry name" value="Pectin lyase-like"/>
    <property type="match status" value="1"/>
</dbReference>
<proteinExistence type="predicted"/>
<accession>A0ABR7TI85</accession>
<dbReference type="InterPro" id="IPR039448">
    <property type="entry name" value="Beta_helix"/>
</dbReference>
<organism evidence="3 4">
    <name type="scientific">Chitinophaga qingshengii</name>
    <dbReference type="NCBI Taxonomy" id="1569794"/>
    <lineage>
        <taxon>Bacteria</taxon>
        <taxon>Pseudomonadati</taxon>
        <taxon>Bacteroidota</taxon>
        <taxon>Chitinophagia</taxon>
        <taxon>Chitinophagales</taxon>
        <taxon>Chitinophagaceae</taxon>
        <taxon>Chitinophaga</taxon>
    </lineage>
</organism>
<dbReference type="Gene3D" id="2.30.42.10">
    <property type="match status" value="1"/>
</dbReference>
<dbReference type="Proteomes" id="UP000659124">
    <property type="component" value="Unassembled WGS sequence"/>
</dbReference>
<evidence type="ECO:0000256" key="1">
    <source>
        <dbReference type="SAM" id="SignalP"/>
    </source>
</evidence>
<gene>
    <name evidence="3" type="ORF">ICL07_04750</name>
</gene>
<keyword evidence="1" id="KW-0732">Signal</keyword>
<reference evidence="3 4" key="1">
    <citation type="submission" date="2020-09" db="EMBL/GenBank/DDBJ databases">
        <title>Genome sequences of type strains of Chitinophaga qingshengii and Chitinophaga varians.</title>
        <authorList>
            <person name="Kittiwongwattana C."/>
        </authorList>
    </citation>
    <scope>NUCLEOTIDE SEQUENCE [LARGE SCALE GENOMIC DNA]</scope>
    <source>
        <strain evidence="3 4">JCM 30026</strain>
    </source>
</reference>
<dbReference type="EMBL" id="JACVFC010000001">
    <property type="protein sequence ID" value="MBC9929673.1"/>
    <property type="molecule type" value="Genomic_DNA"/>
</dbReference>
<sequence length="775" mass="86788">MKTIRLYAFLVTVLTGALSARAQDRPSSDTVFVPLRAGGVYATAELQQSLREKRQQYPDKTLAVVFQEPGTYYFDTTLVITPELTNGKGSIIFMPARIGDNVTLSGGRAVKVKWRRWKNGVYKASLDLPYTFDQLYVNDEQQVRARYPNYDSSARHYNGSAADAIGPERVKTWQHPQGGYIHALHKGEWGGYHYRITGVNPDYTLQLEGGYQNNRQMGMHAIHRFVENIFEELDTTREWYYDQPHKTLYYKPVPGTRLKKALVVVSRLPQVIALKGSADKPVRNVTISGLRFAHTAPTFMDTREPLLRSDWTIYRGGTLLLDGTEHCTIQDCVFDHNGGNVVFVSNYNRHAVISGCHIHDAGGSGICFVGNPDAVRSPLFEYNASQALAAIDTVAGPKTSHYPDSCTAYNNLIYRTGTIEKQTAGIQLSMAMNISVLHNTIYDVPRAGINVSEGTWGGHEIAYNDVFNTVLETGDHGAFNSWGRDRYWHPHRKAMDSLAAAHPELILLDAIYTNKLHDNRFRCDHGWDIDLDDGSSNYYIYNNVCLNGGLKLREGFYRTVENNVILNNSFHPHVWFNNSHDIFRHNIVTASYKPIGIRFWGDEIDNNLFPDKTALPTETDKRSLAGDPGFVNPIAGDYRVKAGSPAGRILFNNFPMDNFGVVSPALRALAKKAPLPVLAQQRLLGTSEINWLGARVKNIETLGERSAAGLPDNNGVFIVSVPEKFPYRLQAGDVILKAGETIVQNVGDLQKAYSRGGDRPIKLVIFRNQQQQEIF</sequence>
<feature type="domain" description="Right handed beta helix" evidence="2">
    <location>
        <begin position="316"/>
        <end position="372"/>
    </location>
</feature>
<dbReference type="InterPro" id="IPR012334">
    <property type="entry name" value="Pectin_lyas_fold"/>
</dbReference>
<dbReference type="InterPro" id="IPR036034">
    <property type="entry name" value="PDZ_sf"/>
</dbReference>
<keyword evidence="4" id="KW-1185">Reference proteome</keyword>
<evidence type="ECO:0000259" key="2">
    <source>
        <dbReference type="Pfam" id="PF13229"/>
    </source>
</evidence>
<dbReference type="SUPFAM" id="SSF50156">
    <property type="entry name" value="PDZ domain-like"/>
    <property type="match status" value="1"/>
</dbReference>
<dbReference type="Pfam" id="PF13229">
    <property type="entry name" value="Beta_helix"/>
    <property type="match status" value="1"/>
</dbReference>
<dbReference type="PANTHER" id="PTHR36453">
    <property type="entry name" value="SECRETED PROTEIN-RELATED"/>
    <property type="match status" value="1"/>
</dbReference>